<feature type="chain" id="PRO_5003881245" evidence="1">
    <location>
        <begin position="24"/>
        <end position="601"/>
    </location>
</feature>
<accession>K4LGH1</accession>
<dbReference type="SUPFAM" id="SSF48239">
    <property type="entry name" value="Terpenoid cyclases/Protein prenyltransferases"/>
    <property type="match status" value="1"/>
</dbReference>
<dbReference type="RefSeq" id="WP_015050836.1">
    <property type="nucleotide sequence ID" value="NC_018870.1"/>
</dbReference>
<dbReference type="EMBL" id="CP003732">
    <property type="protein sequence ID" value="AFV11958.1"/>
    <property type="molecule type" value="Genomic_DNA"/>
</dbReference>
<dbReference type="PROSITE" id="PS51257">
    <property type="entry name" value="PROKAR_LIPOPROTEIN"/>
    <property type="match status" value="1"/>
</dbReference>
<protein>
    <submittedName>
        <fullName evidence="2">Uncharacterized protein</fullName>
    </submittedName>
</protein>
<dbReference type="HOGENOM" id="CLU_454089_0_0_9"/>
<gene>
    <name evidence="2" type="ordered locus">Tph_c17550</name>
</gene>
<keyword evidence="1" id="KW-0732">Signal</keyword>
<dbReference type="KEGG" id="tpz:Tph_c17550"/>
<dbReference type="Gene3D" id="1.50.10.20">
    <property type="match status" value="1"/>
</dbReference>
<reference evidence="2 3" key="1">
    <citation type="journal article" date="2012" name="BMC Genomics">
        <title>Genome-guided analysis of physiological and morphological traits of the fermentative acetate oxidizer Thermacetogenium phaeum.</title>
        <authorList>
            <person name="Oehler D."/>
            <person name="Poehlein A."/>
            <person name="Leimbach A."/>
            <person name="Muller N."/>
            <person name="Daniel R."/>
            <person name="Gottschalk G."/>
            <person name="Schink B."/>
        </authorList>
    </citation>
    <scope>NUCLEOTIDE SEQUENCE [LARGE SCALE GENOMIC DNA]</scope>
    <source>
        <strain evidence="3">ATCC BAA-254 / DSM 26808 / PB</strain>
    </source>
</reference>
<organism evidence="2 3">
    <name type="scientific">Thermacetogenium phaeum (strain ATCC BAA-254 / DSM 26808 / PB)</name>
    <dbReference type="NCBI Taxonomy" id="1089553"/>
    <lineage>
        <taxon>Bacteria</taxon>
        <taxon>Bacillati</taxon>
        <taxon>Bacillota</taxon>
        <taxon>Clostridia</taxon>
        <taxon>Thermoanaerobacterales</taxon>
        <taxon>Thermoanaerobacteraceae</taxon>
        <taxon>Thermacetogenium</taxon>
    </lineage>
</organism>
<proteinExistence type="predicted"/>
<sequence>MFRKRLVYVLLLLVVLLSGCALWQSDKATVTGPLIKVISADLPLEWRRATGRLVDSAWVCGSGEAGYAEPPVVPIGQVTKEKLYASAWTAALLHQANETVSPDVLALLDPWLDQLVQQEFTVSDGYPKLHNLYLYYLLRTSLGKTVDKAVCLRELLKLRHTNGLYSWDEGTAPELDATQVAANLLVFLNAPEEALSPTRRALQTLLNSEWTAAPDSKTALMKQGGPLILAAYRLHVPFDRSQARAFVAEWTTKTLEQIGNDPFSIEVLLQLAELHQAVGSRLTLPLMLIQEITSKRGIDGGFSIQPDQGLEPQYTFKVQKLLLLVAGIPPEPTAARKAAQRFRGDSWYTTGPSRPDILDTYYGLAVSRLLNIKVPKESLVAKFLQVRLEQLTASPPDPKSVRKSAAEIYYILASRELLDQPFMVSGRVSSWIKEALYCAVDEGSVADFRDLGHLTGAAALLQIKIKKSLQTKITSLMLRPEHLNGDELNNAFWIAQITRALGLPPDKLRQAPSVATTLSVKDEGGGFRHASSAPFPDLYSTYKTLEVFRTFAPNRAKGVLPRVKDYVRSCLDPKGGIVAAPGLSPTLRSTFEGLTLLSLEL</sequence>
<name>K4LGH1_THEPS</name>
<evidence type="ECO:0000313" key="3">
    <source>
        <dbReference type="Proteomes" id="UP000000467"/>
    </source>
</evidence>
<dbReference type="Proteomes" id="UP000000467">
    <property type="component" value="Chromosome"/>
</dbReference>
<evidence type="ECO:0000256" key="1">
    <source>
        <dbReference type="SAM" id="SignalP"/>
    </source>
</evidence>
<dbReference type="AlphaFoldDB" id="K4LGH1"/>
<dbReference type="InterPro" id="IPR008930">
    <property type="entry name" value="Terpenoid_cyclase/PrenylTrfase"/>
</dbReference>
<feature type="signal peptide" evidence="1">
    <location>
        <begin position="1"/>
        <end position="23"/>
    </location>
</feature>
<keyword evidence="3" id="KW-1185">Reference proteome</keyword>
<dbReference type="STRING" id="1089553.Tph_c17550"/>
<evidence type="ECO:0000313" key="2">
    <source>
        <dbReference type="EMBL" id="AFV11958.1"/>
    </source>
</evidence>